<accession>A0A1V9ZQT8</accession>
<feature type="region of interest" description="Disordered" evidence="1">
    <location>
        <begin position="1"/>
        <end position="22"/>
    </location>
</feature>
<evidence type="ECO:0000313" key="3">
    <source>
        <dbReference type="Proteomes" id="UP000243217"/>
    </source>
</evidence>
<evidence type="ECO:0000256" key="1">
    <source>
        <dbReference type="SAM" id="MobiDB-lite"/>
    </source>
</evidence>
<dbReference type="AlphaFoldDB" id="A0A1V9ZQT8"/>
<organism evidence="2 3">
    <name type="scientific">Thraustotheca clavata</name>
    <dbReference type="NCBI Taxonomy" id="74557"/>
    <lineage>
        <taxon>Eukaryota</taxon>
        <taxon>Sar</taxon>
        <taxon>Stramenopiles</taxon>
        <taxon>Oomycota</taxon>
        <taxon>Saprolegniomycetes</taxon>
        <taxon>Saprolegniales</taxon>
        <taxon>Achlyaceae</taxon>
        <taxon>Thraustotheca</taxon>
    </lineage>
</organism>
<name>A0A1V9ZQT8_9STRA</name>
<dbReference type="Proteomes" id="UP000243217">
    <property type="component" value="Unassembled WGS sequence"/>
</dbReference>
<proteinExistence type="predicted"/>
<reference evidence="2 3" key="1">
    <citation type="journal article" date="2014" name="Genome Biol. Evol.">
        <title>The secreted proteins of Achlya hypogyna and Thraustotheca clavata identify the ancestral oomycete secretome and reveal gene acquisitions by horizontal gene transfer.</title>
        <authorList>
            <person name="Misner I."/>
            <person name="Blouin N."/>
            <person name="Leonard G."/>
            <person name="Richards T.A."/>
            <person name="Lane C.E."/>
        </authorList>
    </citation>
    <scope>NUCLEOTIDE SEQUENCE [LARGE SCALE GENOMIC DNA]</scope>
    <source>
        <strain evidence="2 3">ATCC 34112</strain>
    </source>
</reference>
<protein>
    <submittedName>
        <fullName evidence="2">Uncharacterized protein</fullName>
    </submittedName>
</protein>
<dbReference type="EMBL" id="JNBS01001710">
    <property type="protein sequence ID" value="OQS00347.1"/>
    <property type="molecule type" value="Genomic_DNA"/>
</dbReference>
<dbReference type="OrthoDB" id="61921at2759"/>
<comment type="caution">
    <text evidence="2">The sequence shown here is derived from an EMBL/GenBank/DDBJ whole genome shotgun (WGS) entry which is preliminary data.</text>
</comment>
<keyword evidence="3" id="KW-1185">Reference proteome</keyword>
<evidence type="ECO:0000313" key="2">
    <source>
        <dbReference type="EMBL" id="OQS00347.1"/>
    </source>
</evidence>
<sequence length="159" mass="18129">MLMKREYTDTIPSGPSKKLKTSSTSDLMWSSISPLDKLQAAFSTVLAHQAKALDVLQSTREWDVARNVLLKTEMTRKYIAKERLRYVVAKTQLTRANNEEKSKSKKKKNVSFGPIVTIYEADDMDRCSPEIEPPSVNELLVIKAVGLRRIPLQNFSELW</sequence>
<feature type="compositionally biased region" description="Low complexity" evidence="1">
    <location>
        <begin position="12"/>
        <end position="22"/>
    </location>
</feature>
<gene>
    <name evidence="2" type="ORF">THRCLA_05999</name>
</gene>